<evidence type="ECO:0000313" key="2">
    <source>
        <dbReference type="EMBL" id="MBL4930384.1"/>
    </source>
</evidence>
<evidence type="ECO:0000313" key="3">
    <source>
        <dbReference type="Proteomes" id="UP000623681"/>
    </source>
</evidence>
<gene>
    <name evidence="2" type="ORF">JK634_00970</name>
</gene>
<keyword evidence="1" id="KW-1133">Transmembrane helix</keyword>
<organism evidence="2 3">
    <name type="scientific">Clostridium paridis</name>
    <dbReference type="NCBI Taxonomy" id="2803863"/>
    <lineage>
        <taxon>Bacteria</taxon>
        <taxon>Bacillati</taxon>
        <taxon>Bacillota</taxon>
        <taxon>Clostridia</taxon>
        <taxon>Eubacteriales</taxon>
        <taxon>Clostridiaceae</taxon>
        <taxon>Clostridium</taxon>
    </lineage>
</organism>
<dbReference type="Proteomes" id="UP000623681">
    <property type="component" value="Unassembled WGS sequence"/>
</dbReference>
<accession>A0A937FAI8</accession>
<dbReference type="RefSeq" id="WP_202765767.1">
    <property type="nucleotide sequence ID" value="NZ_JAESWA010000004.1"/>
</dbReference>
<dbReference type="EMBL" id="JAESWA010000004">
    <property type="protein sequence ID" value="MBL4930384.1"/>
    <property type="molecule type" value="Genomic_DNA"/>
</dbReference>
<comment type="caution">
    <text evidence="2">The sequence shown here is derived from an EMBL/GenBank/DDBJ whole genome shotgun (WGS) entry which is preliminary data.</text>
</comment>
<reference evidence="2" key="1">
    <citation type="submission" date="2021-01" db="EMBL/GenBank/DDBJ databases">
        <title>Genome public.</title>
        <authorList>
            <person name="Liu C."/>
            <person name="Sun Q."/>
        </authorList>
    </citation>
    <scope>NUCLEOTIDE SEQUENCE</scope>
    <source>
        <strain evidence="2">YIM B02565</strain>
    </source>
</reference>
<keyword evidence="3" id="KW-1185">Reference proteome</keyword>
<name>A0A937FAI8_9CLOT</name>
<feature type="transmembrane region" description="Helical" evidence="1">
    <location>
        <begin position="6"/>
        <end position="26"/>
    </location>
</feature>
<protein>
    <recommendedName>
        <fullName evidence="4">DUF3784 domain-containing protein</fullName>
    </recommendedName>
</protein>
<keyword evidence="1" id="KW-0472">Membrane</keyword>
<dbReference type="AlphaFoldDB" id="A0A937FAI8"/>
<sequence length="113" mass="13298">MNWLGMILIGLGLIYLLYSLLNKSKINYYFKGYIKRNEMKIIKPIEYFKLQLSFSIFNALVFIACGVLISIFAPNDIFFIVALVPFHFINLLLMIESKKRGYIDYKAYKTYKS</sequence>
<evidence type="ECO:0008006" key="4">
    <source>
        <dbReference type="Google" id="ProtNLM"/>
    </source>
</evidence>
<evidence type="ECO:0000256" key="1">
    <source>
        <dbReference type="SAM" id="Phobius"/>
    </source>
</evidence>
<feature type="transmembrane region" description="Helical" evidence="1">
    <location>
        <begin position="77"/>
        <end position="95"/>
    </location>
</feature>
<feature type="transmembrane region" description="Helical" evidence="1">
    <location>
        <begin position="47"/>
        <end position="71"/>
    </location>
</feature>
<keyword evidence="1" id="KW-0812">Transmembrane</keyword>
<proteinExistence type="predicted"/>